<comment type="caution">
    <text evidence="10">The sequence shown here is derived from an EMBL/GenBank/DDBJ whole genome shotgun (WGS) entry which is preliminary data.</text>
</comment>
<proteinExistence type="predicted"/>
<keyword evidence="7" id="KW-0472">Membrane</keyword>
<dbReference type="InterPro" id="IPR036943">
    <property type="entry name" value="FN_type2_sf"/>
</dbReference>
<dbReference type="PANTHER" id="PTHR46769:SF2">
    <property type="entry name" value="FIBROCYSTIN-L ISOFORM 2 PRECURSOR-RELATED"/>
    <property type="match status" value="1"/>
</dbReference>
<feature type="domain" description="Fibronectin type-II" evidence="8">
    <location>
        <begin position="1804"/>
        <end position="1848"/>
    </location>
</feature>
<accession>A0A821DY40</accession>
<dbReference type="Pfam" id="PF01833">
    <property type="entry name" value="TIG"/>
    <property type="match status" value="13"/>
</dbReference>
<evidence type="ECO:0000256" key="4">
    <source>
        <dbReference type="ARBA" id="ARBA00023180"/>
    </source>
</evidence>
<feature type="compositionally biased region" description="Polar residues" evidence="6">
    <location>
        <begin position="4825"/>
        <end position="4853"/>
    </location>
</feature>
<keyword evidence="7" id="KW-0812">Transmembrane</keyword>
<dbReference type="PANTHER" id="PTHR46769">
    <property type="entry name" value="POLYCYSTIC KIDNEY AND HEPATIC DISEASE 1 (AUTOSOMAL RECESSIVE)-LIKE 1"/>
    <property type="match status" value="1"/>
</dbReference>
<dbReference type="CDD" id="cd00102">
    <property type="entry name" value="IPT"/>
    <property type="match status" value="4"/>
</dbReference>
<evidence type="ECO:0000256" key="3">
    <source>
        <dbReference type="ARBA" id="ARBA00023157"/>
    </source>
</evidence>
<evidence type="ECO:0000256" key="1">
    <source>
        <dbReference type="ARBA" id="ARBA00022729"/>
    </source>
</evidence>
<evidence type="ECO:0000256" key="2">
    <source>
        <dbReference type="ARBA" id="ARBA00022737"/>
    </source>
</evidence>
<keyword evidence="7" id="KW-1133">Transmembrane helix</keyword>
<dbReference type="InterPro" id="IPR008972">
    <property type="entry name" value="Cupredoxin"/>
</dbReference>
<dbReference type="CDD" id="cd00603">
    <property type="entry name" value="IPT_PCSR"/>
    <property type="match status" value="6"/>
</dbReference>
<reference evidence="10" key="1">
    <citation type="submission" date="2021-02" db="EMBL/GenBank/DDBJ databases">
        <authorList>
            <person name="Nowell W R."/>
        </authorList>
    </citation>
    <scope>NUCLEOTIDE SEQUENCE</scope>
</reference>
<dbReference type="InterPro" id="IPR002909">
    <property type="entry name" value="IPT_dom"/>
</dbReference>
<dbReference type="SMART" id="SM00059">
    <property type="entry name" value="FN2"/>
    <property type="match status" value="2"/>
</dbReference>
<sequence length="4878" mass="527500">MTWNRSEEELRELLDDVNTWHPNIKLDYKISNSLPFLDVQLTNNNGILSTCVYHKPSAEPYVTPFISDHPRHVFSNIIKNFIERATRYSSTFEAFNCERRYIKLMLLYNGYPSTFIENEFHKYFSEYISKSQFLPLIDDEQKYFLLRKQILSQPTPRQTQVALSAALADFDNDPPDDDEKQQPNPDPKKSEENISNINENFFTHFTYEKRFKTWKRDMHQVYQDTFKDTPAMYTKLMVGNRIRRQTHNELIPKRPKKALLQNKTIIKSSQTCSYMWDPVFELSSSNQPMCPVSTTSGSTCSFPFKYNGVTYKTCTIFGPNNQDFRPQCAITVDQNKTALTWSFCRVPTDAVIFYSTVRKGGYWTLNSGSTQGGTMIWIHGNRFAQNGFNSVPSILNTNTVQLVDGYSVYDCEMHNDKITNTQLTCYAPILSEGYYQIRVYVNGYLIPLYQYYDSKQASFTPMLSHTPIITSITPQSGTPQSLIKLAGSFKTACYSRDVDGCAQDNNPLISRIYVGGHLCNVIDPISGATYTTANDTALICFFEDNEVGLFNITMLVTNEYGRSLARSNLYRISADENLYMFQSYAVISSVTPNTGSTQGGTMLNINGNYFSTSTRYPLVVKVGNQPCTILSSTTTTIQCQTPVAPSSSQNQYQGGRGLQMYSTSGYTTQSTLSSSNPPTQTGTPTWTDDALYVSNSSSAETVWLIGFVRVPKTATFTFILDTNGAAALFLSTNDDPTNKVLIASATNNHSPDILLNNNTNYYIFCVGSRSNGYLRLGIQARMHETTLTATTSSLVFNEIQRIAIATIVTPEQQQITYTVSPTNGTSEVQSLQVDNSIFQIGFRGVYTAIQSGRPTASDIQAALNDLPTISPLLVSVTATSTLYIITFPEDMGDVPLLTCISTSSNVPNITEVVQGIASDSKIAFELDGQLTNYIDFINSNVTQADLSSEINNLFSIQCPSSINNAKLTRSIVYLQDFESNCVYDQTPITTNAFCGQCSANDNTLANGNTRAGNYLCFAYRILNSYVTSISLGIQISSDTSTTSWPSISFSPQADKLWHYTCIDVRATLISQSSIDSTVTSIIITYAQLNDNIKNGIFIDAVSIRTLLPLGYEDISTYPIDQSNNSSCSFPFYYNGSSYTACTLDNNNIPICADSTNQTYQCQSSSIEGVRRLYPKHQLIYNSSQVTYSSVNSQLTINFRYSDCSRPTLFTSWPTSSTTVNRASAASDAASGTYDLVFNSQTYSSIPVDISATDLANRLQSSSDFGYLNVTRTGDCSGYSYTIEWITNSGQKSPISITNTASILPAGTTVTPSIVQSGGVLFKPLSGDVTRTYQTNPQVEVFVGGYPSECIGTGTCDFQWLSSQTPTVSAVSQNSMTLTITGTGFSTTTNANKVIIGTSGSCTVTSATTTQIICTISAAPSGTYNVQVNVDGKGLASAISSFSVTIPLQVTSISPLQGGAGGGYTLNITGTGFSSSSSSSVTIDGNLCTSPVVSDFSLISCTVPLTTALSNTQVDVIVTSGSNTTTSPTQFTYDVTNTPSLTSASPNVVTMSGGQLTLTGTSFGSGAISVFIGTTTAIVRSITSTQIIAALPSLAPGLYQIKVSTANGYARPALQIEYRFYVQTISPQIGSLYGGSDVYVQGEGFDNTTIVSFTDGSNDVSCDVVSYQSNQIYCQTKNAAPHVIISSNGVHPTYGSGFAWSPQFATVQQGAIVEWQWSSSALLTTLAYKVQQAINGYSTTPQTGGFDSGNATASGSFSYQFQTVGTYYYWTPAVDPSGLIVMRGAINVVAAQPRTLTVKVSSGSFTAQSCAFPFTFNSVTYSACTSTNDTQSWCSPTSTYNGQRLYCTPTASVPSSTCGSSSLISPSSCSQTVPSNVLQFLFTPCTIGTVRSISPVYGPAGTSITITGTDFSTTTCENIVLIGSSYKCPITSATSTQITCQIGTSSSLNAKSIQSFNVIRDRQGTLSNDGLIQFQFQAKITNVSPLQGSTAGGTQITITGDGFIPSDTRVIVGSIEYTSFATITYSQIQFITQQPPSDYIDHLIPITILVGENSAICSSVSCNFTWAQSVTPYLVSVNPTSINGPQTLTLMGQNLATSNSITTADIHVTIGGEQCNVTSVSNSSIICDIGNIQVGDYSVVASIDDVGTIVSSLILISVATISSISPTSGSIYGGVLLTINGNGFAYSSNNIQITVGSTNCPIVQTTPGQVQCLVPAQGSNTSPATVRVVSNGVTFPGSFTFTYNSGSTPTITSISPTSGTSGQTLTISGSNFVNGQTSVTIGGAICAISSVSSSSITCTISSSPAGSQSVIVSISSIGQSNSNMQFQYTLQVTSISTSQGSYGGGQVVTIYGDGFNTSSVSVTICNQACQSVSVISNTQLTCVTPSASASSTDRTCSLTVTVGSLSQSVSYIYQANLTATITSISPTRGGTGGGTTLTITGTNFPTSIGGVTVSITDVQCSVQTVSSTSIICLTGSYNQTTIQASVIVSLGNGGNAVGSAQFQYIDLWSSPWTWGGNSPPEEGTIVSIDSGKTVYFDTTTPILKALIIDNASLIFDDNQDVALNAEYILVVNGGRLQVGTETNPFQHKGIITMYGHLRSIELPIFGAKVLAVRDGILDMHGREVIRTWGRLASTATAGSTQITLLQNVDWSVGSEIIIATTGDYLSQGQSEKRIITAVSSDGHTLTLNSALNYDHMGITQTVGSTSVEIRAEVGLLSHNVVFQGSVTETWNVTIDACESGFNPGEFAVQTCFLGRYGQEIGSDQFGATIMGSASMDSSDGIQRVIIRLSNIEVFYAGQAFRLGRYPVHFHMNGNMNLSYIKSSSIHQTFNRAVNIHATHYLTVENIVIYNVMGGAIFLEDGVEIGNVLRGNLAVFVRTSSSLLNEDVTPAAFWVTNPNNTVEHNAVAGGTHFGYWYRMLETPDGPSFAMYPSFCPHRQPFGRFFNNSVHSVGRFGVWIFPEYAPTIDGSCSADSPYQAVFDRLTSWRNNRGIEWVMSSTIQIRNTVVFDNHDTGIRCVTAINHQSLNRPNLRNTFYFENNGSSVINSIIIGDTGTSGSAIVPGEGGLVVMWDRGLRVRNITFINFPSASTQALYGPVIAGRCTLRCGGWLTKFSQLSFINVQNRGNFRWPYDGLYQDEDGTLSGVVGGIVLSPDGLWSTSTTCTQTPNFLNAKTCPSSVGRWVRYAFNNANLAPNGEALFIYDTSNHYTIVLNLKKRLTHPDGYMMDLLTRQSYLFQFNGANSSVNLSYTGVVYDLVPGDYLIIRHNIDYIPDRVYTTSSSILAASSNTPLTATNNNGDWYFDNATKEFSYIVKNPSTNTGMIDVSVKLNLYKCRYPNCEFPAQPGLELPATVRPVDALYWSNDSHWSFALEGYGGYGSVKPSDNTNIYIPRGVWLVIDYPLPRIRSLRIDGVLEFEQDMNNTLYVDSILINGGQLIVGWPNNPLRSKVDIIITGSSSVNVLLPNNAGSIGQKVIGVLGGLDLHGMHRNVSWTRLATTASAGQNSITLSEPVDWLVGDEIILTTTDTRIDHVERHNITGISGGGTIITLTGALAYTHIVLHNVFPNGEIYHVAGAVGLLTRNVRVINGNPSLDKIGFRILVTDYATDVWNPVGSEYLTTYYKGYARISDTQFIGFGQYIDAPKEDRREGFHLFNLGSWNASRPTYINSCSFDTGYYPAIGIWSTDGVPITNNVVYNTFESAIVVTGLNNIIQKNLVSTVYWSGQAQPDFAAFNTNNDGAIMSTAADSVVMRDNLVSGAQRLAYRIQGNSCPGTVLPSGINNDYDNNEAHSAMSGINLWFFDSGFQYDTRCVLFKGFKTYKTWYYGLYINTPHNIIIDSCKIADSIVGIFTLASGHAAVSHEFSNNSIIIRNSMVLGAITPNDCDDIPDTTTLSEKFGSTAVPRVSGTQSSGSSSGRTGISFPYFTGFNMIPMHPWSSIGNYPNIDGLMRITNVTFAFFNDICLRRDIAIQVSQNNDDGQHPVVTDHTSVYNTSSGNLVFNGRPNLGAVNPSDCVDMDCDGLKKSLLIDIDGTFFGQPSTAFSQAEYNWGDQAHGVGDYRIPTVALASANGTLININISYPYRGISRGPTCTYQPSYQMYLCRNTTDYRMLVIESVDPDTETRRLSPVAIMSDNGYIDLINGPQDHGWCNGYTCQKRISTFMAIVEGGHQYDIYLTSTTPNHIRFRLLNADSSIKTILALYYNSLQQVDVYANDVYISPTNKAQNFTNLILLDQSNGVTLSSTTPGTNFFNRTTQMAFFLIDGDTLIDLKIADLIVLTFGLPATTPQPFFSTNIVANLAALLGVTADKIRRVDVVSANGRTRIQRRSASSSRSLLATYYLEVQIREEPPSTLSGNNLALSVATYNLNAEIINRYQSGNLTEQWQNDPVLNATSIIEFGVQEPQNQTTAYLSMINQLVIERQPGICRERSPCETQPVLIARDSAGHIITKLGSNDQPWQITATIIGSPGVGVVGGIANYSSGQSQFTTFGINATGTYQVQFSIITPRGIDSSFVTNINLTSDSSSITVALPRITAKQDVDIDVISKNEIFNLTTAIVDQKSQVKLDNIAWNTFTWSAAVSLYGSLQHQSNGILIQNLSSTVIINPQSGTITATNLAISEVGAYIIKLDITTSNNQYSIPFTSNCIIVKENSTTLNAITSSPSSNITYQGDYDKFVTAGTLETLHCTIYNYLTVVKKLPLNTNIILAKGSVNVFYEMDNSASANRSQISSGCSELASDPNGISDLVLSNLTCAGTQYTVKSSSISSSSSSSSITASNAGLIAGVVVGVCAALALLAAATYSAYKYKKLPSSKVAGQFNELYEPLEQPQLGNAATTNPSSIANSSSQQTRPLSGQSHFNDQRVHTPVQDGGIVTPKCELIDFA</sequence>
<dbReference type="InterPro" id="IPR055401">
    <property type="entry name" value="CEMIP_beta-hel_dom"/>
</dbReference>
<dbReference type="InterPro" id="IPR014756">
    <property type="entry name" value="Ig_E-set"/>
</dbReference>
<dbReference type="InterPro" id="IPR013783">
    <property type="entry name" value="Ig-like_fold"/>
</dbReference>
<comment type="caution">
    <text evidence="5">Lacks conserved residue(s) required for the propagation of feature annotation.</text>
</comment>
<dbReference type="Pfam" id="PF24606">
    <property type="entry name" value="CEMIP_beta-hel"/>
    <property type="match status" value="1"/>
</dbReference>
<evidence type="ECO:0000256" key="6">
    <source>
        <dbReference type="SAM" id="MobiDB-lite"/>
    </source>
</evidence>
<dbReference type="Pfam" id="PF10162">
    <property type="entry name" value="G8"/>
    <property type="match status" value="2"/>
</dbReference>
<dbReference type="PROSITE" id="PS51484">
    <property type="entry name" value="G8"/>
    <property type="match status" value="2"/>
</dbReference>
<dbReference type="SMART" id="SM00710">
    <property type="entry name" value="PbH1"/>
    <property type="match status" value="13"/>
</dbReference>
<feature type="transmembrane region" description="Helical" evidence="7">
    <location>
        <begin position="4774"/>
        <end position="4799"/>
    </location>
</feature>
<dbReference type="InterPro" id="IPR058912">
    <property type="entry name" value="HTH_animal"/>
</dbReference>
<dbReference type="Gene3D" id="2.60.40.10">
    <property type="entry name" value="Immunoglobulins"/>
    <property type="match status" value="13"/>
</dbReference>
<gene>
    <name evidence="10" type="ORF">TOA249_LOCUS12435</name>
</gene>
<dbReference type="SMART" id="SM01225">
    <property type="entry name" value="G8"/>
    <property type="match status" value="2"/>
</dbReference>
<keyword evidence="1" id="KW-0732">Signal</keyword>
<dbReference type="SUPFAM" id="SSF57440">
    <property type="entry name" value="Kringle-like"/>
    <property type="match status" value="2"/>
</dbReference>
<organism evidence="10 11">
    <name type="scientific">Rotaria socialis</name>
    <dbReference type="NCBI Taxonomy" id="392032"/>
    <lineage>
        <taxon>Eukaryota</taxon>
        <taxon>Metazoa</taxon>
        <taxon>Spiralia</taxon>
        <taxon>Gnathifera</taxon>
        <taxon>Rotifera</taxon>
        <taxon>Eurotatoria</taxon>
        <taxon>Bdelloidea</taxon>
        <taxon>Philodinida</taxon>
        <taxon>Philodinidae</taxon>
        <taxon>Rotaria</taxon>
    </lineage>
</organism>
<feature type="region of interest" description="Disordered" evidence="6">
    <location>
        <begin position="169"/>
        <end position="193"/>
    </location>
</feature>
<dbReference type="EMBL" id="CAJOBS010000703">
    <property type="protein sequence ID" value="CAF4628423.1"/>
    <property type="molecule type" value="Genomic_DNA"/>
</dbReference>
<dbReference type="InterPro" id="IPR006626">
    <property type="entry name" value="PbH1"/>
</dbReference>
<dbReference type="SMART" id="SM00429">
    <property type="entry name" value="IPT"/>
    <property type="match status" value="11"/>
</dbReference>
<dbReference type="PROSITE" id="PS51092">
    <property type="entry name" value="FN2_2"/>
    <property type="match status" value="2"/>
</dbReference>
<protein>
    <submittedName>
        <fullName evidence="10">Uncharacterized protein</fullName>
    </submittedName>
</protein>
<evidence type="ECO:0000313" key="10">
    <source>
        <dbReference type="EMBL" id="CAF4628423.1"/>
    </source>
</evidence>
<feature type="domain" description="Fibronectin type-II" evidence="8">
    <location>
        <begin position="295"/>
        <end position="346"/>
    </location>
</feature>
<evidence type="ECO:0000259" key="8">
    <source>
        <dbReference type="PROSITE" id="PS51092"/>
    </source>
</evidence>
<name>A0A821DY40_9BILA</name>
<dbReference type="Pfam" id="PF26215">
    <property type="entry name" value="HTH_animal"/>
    <property type="match status" value="1"/>
</dbReference>
<keyword evidence="3" id="KW-1015">Disulfide bond</keyword>
<feature type="compositionally biased region" description="Acidic residues" evidence="6">
    <location>
        <begin position="170"/>
        <end position="179"/>
    </location>
</feature>
<feature type="domain" description="G8" evidence="9">
    <location>
        <begin position="2511"/>
        <end position="2632"/>
    </location>
</feature>
<keyword evidence="2" id="KW-0677">Repeat</keyword>
<dbReference type="Gene3D" id="2.60.40.420">
    <property type="entry name" value="Cupredoxins - blue copper proteins"/>
    <property type="match status" value="1"/>
</dbReference>
<dbReference type="InterPro" id="IPR052387">
    <property type="entry name" value="Fibrocystin"/>
</dbReference>
<dbReference type="Pfam" id="PF00040">
    <property type="entry name" value="fn2"/>
    <property type="match status" value="2"/>
</dbReference>
<dbReference type="InterPro" id="IPR019316">
    <property type="entry name" value="G8_domain"/>
</dbReference>
<dbReference type="SUPFAM" id="SSF49503">
    <property type="entry name" value="Cupredoxins"/>
    <property type="match status" value="1"/>
</dbReference>
<evidence type="ECO:0000256" key="5">
    <source>
        <dbReference type="PROSITE-ProRule" id="PRU00479"/>
    </source>
</evidence>
<evidence type="ECO:0000313" key="11">
    <source>
        <dbReference type="Proteomes" id="UP000663838"/>
    </source>
</evidence>
<dbReference type="InterPro" id="IPR013806">
    <property type="entry name" value="Kringle-like"/>
</dbReference>
<evidence type="ECO:0000259" key="9">
    <source>
        <dbReference type="PROSITE" id="PS51484"/>
    </source>
</evidence>
<dbReference type="SUPFAM" id="SSF81296">
    <property type="entry name" value="E set domains"/>
    <property type="match status" value="12"/>
</dbReference>
<dbReference type="Gene3D" id="2.10.10.10">
    <property type="entry name" value="Fibronectin, type II, collagen-binding"/>
    <property type="match status" value="3"/>
</dbReference>
<feature type="region of interest" description="Disordered" evidence="6">
    <location>
        <begin position="4825"/>
        <end position="4865"/>
    </location>
</feature>
<keyword evidence="4" id="KW-0325">Glycoprotein</keyword>
<evidence type="ECO:0000256" key="7">
    <source>
        <dbReference type="SAM" id="Phobius"/>
    </source>
</evidence>
<feature type="domain" description="G8" evidence="9">
    <location>
        <begin position="3371"/>
        <end position="3496"/>
    </location>
</feature>
<dbReference type="InterPro" id="IPR000562">
    <property type="entry name" value="FN_type2_dom"/>
</dbReference>
<dbReference type="Proteomes" id="UP000663838">
    <property type="component" value="Unassembled WGS sequence"/>
</dbReference>